<evidence type="ECO:0000313" key="3">
    <source>
        <dbReference type="Proteomes" id="UP000321412"/>
    </source>
</evidence>
<gene>
    <name evidence="2" type="ORF">FRC98_06875</name>
</gene>
<dbReference type="InterPro" id="IPR038537">
    <property type="entry name" value="TatT_sf"/>
</dbReference>
<feature type="signal peptide" evidence="1">
    <location>
        <begin position="1"/>
        <end position="18"/>
    </location>
</feature>
<comment type="caution">
    <text evidence="2">The sequence shown here is derived from an EMBL/GenBank/DDBJ whole genome shotgun (WGS) entry which is preliminary data.</text>
</comment>
<dbReference type="EMBL" id="VOSM01000002">
    <property type="protein sequence ID" value="TXD38599.1"/>
    <property type="molecule type" value="Genomic_DNA"/>
</dbReference>
<dbReference type="OrthoDB" id="9905738at2"/>
<accession>A0A5C6XFM1</accession>
<reference evidence="2 3" key="1">
    <citation type="submission" date="2019-08" db="EMBL/GenBank/DDBJ databases">
        <title>Bradymonadales sp. TMQ4.</title>
        <authorList>
            <person name="Liang Q."/>
        </authorList>
    </citation>
    <scope>NUCLEOTIDE SEQUENCE [LARGE SCALE GENOMIC DNA]</scope>
    <source>
        <strain evidence="2 3">TMQ4</strain>
    </source>
</reference>
<feature type="chain" id="PRO_5022942663" evidence="1">
    <location>
        <begin position="19"/>
        <end position="290"/>
    </location>
</feature>
<dbReference type="RefSeq" id="WP_146980536.1">
    <property type="nucleotide sequence ID" value="NZ_VOSM01000002.1"/>
</dbReference>
<protein>
    <submittedName>
        <fullName evidence="2">Uncharacterized protein</fullName>
    </submittedName>
</protein>
<evidence type="ECO:0000256" key="1">
    <source>
        <dbReference type="SAM" id="SignalP"/>
    </source>
</evidence>
<dbReference type="Gene3D" id="1.25.40.920">
    <property type="entry name" value="TRAP transporter T-component"/>
    <property type="match status" value="1"/>
</dbReference>
<evidence type="ECO:0000313" key="2">
    <source>
        <dbReference type="EMBL" id="TXD38599.1"/>
    </source>
</evidence>
<dbReference type="Proteomes" id="UP000321412">
    <property type="component" value="Unassembled WGS sequence"/>
</dbReference>
<dbReference type="PROSITE" id="PS51257">
    <property type="entry name" value="PROKAR_LIPOPROTEIN"/>
    <property type="match status" value="1"/>
</dbReference>
<dbReference type="AlphaFoldDB" id="A0A5C6XFM1"/>
<organism evidence="2 3">
    <name type="scientific">Lujinxingia vulgaris</name>
    <dbReference type="NCBI Taxonomy" id="2600176"/>
    <lineage>
        <taxon>Bacteria</taxon>
        <taxon>Deltaproteobacteria</taxon>
        <taxon>Bradymonadales</taxon>
        <taxon>Lujinxingiaceae</taxon>
        <taxon>Lujinxingia</taxon>
    </lineage>
</organism>
<proteinExistence type="predicted"/>
<name>A0A5C6XFM1_9DELT</name>
<sequence>MATRLYARISGISGIALAIGLLAACSSAPPPSSEAAPALSPAEDHEAELQSLLQEADASWKERRSGESLERALRAYDGALTLDAEHDLVDDTALLDLQLSRAQAYAFAARAALAGSDEAPQDATGAARKGEEAARAALLLDENSNEARYWLARNLELGARAAGAAAKLERAPELNTLFDALAANAPERLRAESALMLAGRACSADFGRDLEACAAHIDAAEQAAPDDLDVALARASLLAVATNDRAAFERHLSSLVALKPDGLSPEAQLARLEARALLEQIDRYFAPTSP</sequence>
<keyword evidence="3" id="KW-1185">Reference proteome</keyword>
<keyword evidence="1" id="KW-0732">Signal</keyword>